<organism evidence="2 3">
    <name type="scientific">Asparagus officinalis</name>
    <name type="common">Garden asparagus</name>
    <dbReference type="NCBI Taxonomy" id="4686"/>
    <lineage>
        <taxon>Eukaryota</taxon>
        <taxon>Viridiplantae</taxon>
        <taxon>Streptophyta</taxon>
        <taxon>Embryophyta</taxon>
        <taxon>Tracheophyta</taxon>
        <taxon>Spermatophyta</taxon>
        <taxon>Magnoliopsida</taxon>
        <taxon>Liliopsida</taxon>
        <taxon>Asparagales</taxon>
        <taxon>Asparagaceae</taxon>
        <taxon>Asparagoideae</taxon>
        <taxon>Asparagus</taxon>
    </lineage>
</organism>
<dbReference type="OMA" id="ARAVCII"/>
<feature type="region of interest" description="Disordered" evidence="1">
    <location>
        <begin position="29"/>
        <end position="53"/>
    </location>
</feature>
<dbReference type="Proteomes" id="UP000243459">
    <property type="component" value="Chromosome 2"/>
</dbReference>
<dbReference type="AlphaFoldDB" id="A0A5P1FJS0"/>
<evidence type="ECO:0000313" key="2">
    <source>
        <dbReference type="EMBL" id="ONK76830.1"/>
    </source>
</evidence>
<dbReference type="Gramene" id="ONK76830">
    <property type="protein sequence ID" value="ONK76830"/>
    <property type="gene ID" value="A4U43_C02F270"/>
</dbReference>
<sequence length="119" mass="13648">MQRMESRRVSFSLDISEKPMAPLRTAIEARPKAKTRGRCQEQISDEDRSNSSSSIRLFQYLRSNITRAIRLVSKKQQPLAKGSSNMVVPQQFVPHRDSHHSEALEDCIEFINSSCRKSI</sequence>
<evidence type="ECO:0000313" key="3">
    <source>
        <dbReference type="Proteomes" id="UP000243459"/>
    </source>
</evidence>
<dbReference type="EMBL" id="CM007382">
    <property type="protein sequence ID" value="ONK76830.1"/>
    <property type="molecule type" value="Genomic_DNA"/>
</dbReference>
<proteinExistence type="predicted"/>
<evidence type="ECO:0000256" key="1">
    <source>
        <dbReference type="SAM" id="MobiDB-lite"/>
    </source>
</evidence>
<protein>
    <recommendedName>
        <fullName evidence="4">Josephin-like protein</fullName>
    </recommendedName>
</protein>
<reference evidence="3" key="1">
    <citation type="journal article" date="2017" name="Nat. Commun.">
        <title>The asparagus genome sheds light on the origin and evolution of a young Y chromosome.</title>
        <authorList>
            <person name="Harkess A."/>
            <person name="Zhou J."/>
            <person name="Xu C."/>
            <person name="Bowers J.E."/>
            <person name="Van der Hulst R."/>
            <person name="Ayyampalayam S."/>
            <person name="Mercati F."/>
            <person name="Riccardi P."/>
            <person name="McKain M.R."/>
            <person name="Kakrana A."/>
            <person name="Tang H."/>
            <person name="Ray J."/>
            <person name="Groenendijk J."/>
            <person name="Arikit S."/>
            <person name="Mathioni S.M."/>
            <person name="Nakano M."/>
            <person name="Shan H."/>
            <person name="Telgmann-Rauber A."/>
            <person name="Kanno A."/>
            <person name="Yue Z."/>
            <person name="Chen H."/>
            <person name="Li W."/>
            <person name="Chen Y."/>
            <person name="Xu X."/>
            <person name="Zhang Y."/>
            <person name="Luo S."/>
            <person name="Chen H."/>
            <person name="Gao J."/>
            <person name="Mao Z."/>
            <person name="Pires J.C."/>
            <person name="Luo M."/>
            <person name="Kudrna D."/>
            <person name="Wing R.A."/>
            <person name="Meyers B.C."/>
            <person name="Yi K."/>
            <person name="Kong H."/>
            <person name="Lavrijsen P."/>
            <person name="Sunseri F."/>
            <person name="Falavigna A."/>
            <person name="Ye Y."/>
            <person name="Leebens-Mack J.H."/>
            <person name="Chen G."/>
        </authorList>
    </citation>
    <scope>NUCLEOTIDE SEQUENCE [LARGE SCALE GENOMIC DNA]</scope>
    <source>
        <strain evidence="3">cv. DH0086</strain>
    </source>
</reference>
<dbReference type="PANTHER" id="PTHR34355">
    <property type="entry name" value="JOSEPHIN-LIKE PROTEIN"/>
    <property type="match status" value="1"/>
</dbReference>
<accession>A0A5P1FJS0</accession>
<keyword evidence="3" id="KW-1185">Reference proteome</keyword>
<evidence type="ECO:0008006" key="4">
    <source>
        <dbReference type="Google" id="ProtNLM"/>
    </source>
</evidence>
<gene>
    <name evidence="2" type="ORF">A4U43_C02F270</name>
</gene>
<name>A0A5P1FJS0_ASPOF</name>
<dbReference type="PANTHER" id="PTHR34355:SF1">
    <property type="entry name" value="JOSEPHIN-LIKE PROTEIN"/>
    <property type="match status" value="1"/>
</dbReference>